<dbReference type="PANTHER" id="PTHR33797:SF2">
    <property type="entry name" value="ORGANIC HYDROPEROXIDE RESISTANCE PROTEIN-LIKE"/>
    <property type="match status" value="1"/>
</dbReference>
<name>E3RVU3_PYRTT</name>
<dbReference type="Gene3D" id="3.30.300.20">
    <property type="match status" value="1"/>
</dbReference>
<dbReference type="SUPFAM" id="SSF82784">
    <property type="entry name" value="OsmC-like"/>
    <property type="match status" value="1"/>
</dbReference>
<dbReference type="InterPro" id="IPR019953">
    <property type="entry name" value="OHR"/>
</dbReference>
<accession>E3RVU3</accession>
<dbReference type="InterPro" id="IPR036102">
    <property type="entry name" value="OsmC/Ohrsf"/>
</dbReference>
<dbReference type="OrthoDB" id="60422at2759"/>
<dbReference type="EMBL" id="GL535321">
    <property type="protein sequence ID" value="EFQ90154.1"/>
    <property type="molecule type" value="Genomic_DNA"/>
</dbReference>
<dbReference type="KEGG" id="pte:PTT_13324"/>
<dbReference type="GO" id="GO:0006979">
    <property type="term" value="P:response to oxidative stress"/>
    <property type="evidence" value="ECO:0007669"/>
    <property type="project" value="InterPro"/>
</dbReference>
<evidence type="ECO:0000313" key="1">
    <source>
        <dbReference type="EMBL" id="EFQ90154.1"/>
    </source>
</evidence>
<protein>
    <recommendedName>
        <fullName evidence="3">OsmC family protein</fullName>
    </recommendedName>
</protein>
<keyword evidence="2" id="KW-1185">Reference proteome</keyword>
<reference evidence="1 2" key="1">
    <citation type="journal article" date="2010" name="Genome Biol.">
        <title>A first genome assembly of the barley fungal pathogen Pyrenophora teres f. teres.</title>
        <authorList>
            <person name="Ellwood S.R."/>
            <person name="Liu Z."/>
            <person name="Syme R.A."/>
            <person name="Lai Z."/>
            <person name="Hane J.K."/>
            <person name="Keiper F."/>
            <person name="Moffat C.S."/>
            <person name="Oliver R.P."/>
            <person name="Friesen T.L."/>
        </authorList>
    </citation>
    <scope>NUCLEOTIDE SEQUENCE [LARGE SCALE GENOMIC DNA]</scope>
    <source>
        <strain evidence="1 2">0-1</strain>
    </source>
</reference>
<dbReference type="InterPro" id="IPR015946">
    <property type="entry name" value="KH_dom-like_a/b"/>
</dbReference>
<evidence type="ECO:0008006" key="3">
    <source>
        <dbReference type="Google" id="ProtNLM"/>
    </source>
</evidence>
<proteinExistence type="predicted"/>
<organism evidence="2">
    <name type="scientific">Pyrenophora teres f. teres (strain 0-1)</name>
    <name type="common">Barley net blotch fungus</name>
    <name type="synonym">Drechslera teres f. teres</name>
    <dbReference type="NCBI Taxonomy" id="861557"/>
    <lineage>
        <taxon>Eukaryota</taxon>
        <taxon>Fungi</taxon>
        <taxon>Dikarya</taxon>
        <taxon>Ascomycota</taxon>
        <taxon>Pezizomycotina</taxon>
        <taxon>Dothideomycetes</taxon>
        <taxon>Pleosporomycetidae</taxon>
        <taxon>Pleosporales</taxon>
        <taxon>Pleosporineae</taxon>
        <taxon>Pleosporaceae</taxon>
        <taxon>Pyrenophora</taxon>
    </lineage>
</organism>
<evidence type="ECO:0000313" key="2">
    <source>
        <dbReference type="Proteomes" id="UP000001067"/>
    </source>
</evidence>
<dbReference type="HOGENOM" id="CLU_2039252_0_0_1"/>
<dbReference type="Proteomes" id="UP000001067">
    <property type="component" value="Unassembled WGS sequence"/>
</dbReference>
<dbReference type="AlphaFoldDB" id="E3RVU3"/>
<gene>
    <name evidence="1" type="ORF">PTT_13324</name>
</gene>
<dbReference type="PANTHER" id="PTHR33797">
    <property type="entry name" value="ORGANIC HYDROPEROXIDE RESISTANCE PROTEIN-LIKE"/>
    <property type="match status" value="1"/>
</dbReference>
<sequence length="121" mass="12796">MFSRTLAPALRQTSRVALPRAIGFQQSQRFIKSDTHASDFNYKESPTIYKAQAKVTGGRAAGHAEGENLKVDFTMPKELGGTGEAGKTNPEELFAAAFAACCTSLSPSLSNIGIGSEADAQ</sequence>